<dbReference type="Pfam" id="PF02913">
    <property type="entry name" value="FAD-oxidase_C"/>
    <property type="match status" value="1"/>
</dbReference>
<sequence>MTPAQQKLVDTVLERFGSKAVTTDPQEIAPWESDWRGRYHGSAPALLSPGSTAEVAEIVRLAGELGVKIVPQGGNTGMVGGATPPADGSALLLSTRRMNRIRSIDPAANLAVVEAGVILANLHEAAGEHGRRFPLTLGAKGSATIGGLVSTNAGGTQVLRFGNMRHLVAGVEVVLPDGSVHDGLSPLKKDNRGYDLTQLMIGAEGTIGIVTAATLRLYPAILERAAAWVGVANPEDALKILRMMEARTISIESFEIIPGEIVGHVVAHIPGIRAPLAGEHAWQVLIESVATEPGAEAPAALLERLLVPVFEAGLAQDAVISTSEAQVESFWKIRDSISETERALGPAMQHDISVPVDKMPRFMIEAAAAAERRFPGTTATAFGHLGDGNVHFHVRAPDGADRDSWYAGDGPEISYFVYDLVVAEGGSISAEHGIGQMKRAELERLSPPSRIAALKAIKMALDPRGILNPGKLVSLAPEADTP</sequence>
<dbReference type="InterPro" id="IPR016171">
    <property type="entry name" value="Vanillyl_alc_oxidase_C-sub2"/>
</dbReference>
<evidence type="ECO:0000256" key="4">
    <source>
        <dbReference type="ARBA" id="ARBA00022827"/>
    </source>
</evidence>
<dbReference type="InterPro" id="IPR016164">
    <property type="entry name" value="FAD-linked_Oxase-like_C"/>
</dbReference>
<evidence type="ECO:0000313" key="6">
    <source>
        <dbReference type="EMBL" id="MBB4096595.1"/>
    </source>
</evidence>
<proteinExistence type="inferred from homology"/>
<dbReference type="RefSeq" id="WP_183993611.1">
    <property type="nucleotide sequence ID" value="NZ_JACIEH010000001.1"/>
</dbReference>
<dbReference type="InterPro" id="IPR004113">
    <property type="entry name" value="FAD-bd_oxidored_4_C"/>
</dbReference>
<dbReference type="Gene3D" id="3.30.43.10">
    <property type="entry name" value="Uridine Diphospho-n-acetylenolpyruvylglucosamine Reductase, domain 2"/>
    <property type="match status" value="1"/>
</dbReference>
<dbReference type="InterPro" id="IPR016166">
    <property type="entry name" value="FAD-bd_PCMH"/>
</dbReference>
<name>A0A7W6JNE8_9SPHN</name>
<evidence type="ECO:0000256" key="1">
    <source>
        <dbReference type="ARBA" id="ARBA00001974"/>
    </source>
</evidence>
<keyword evidence="4" id="KW-0274">FAD</keyword>
<comment type="similarity">
    <text evidence="2">Belongs to the FAD-binding oxidoreductase/transferase type 4 family.</text>
</comment>
<dbReference type="GO" id="GO:0071949">
    <property type="term" value="F:FAD binding"/>
    <property type="evidence" value="ECO:0007669"/>
    <property type="project" value="InterPro"/>
</dbReference>
<dbReference type="EMBL" id="JACIEH010000001">
    <property type="protein sequence ID" value="MBB4096595.1"/>
    <property type="molecule type" value="Genomic_DNA"/>
</dbReference>
<comment type="caution">
    <text evidence="6">The sequence shown here is derived from an EMBL/GenBank/DDBJ whole genome shotgun (WGS) entry which is preliminary data.</text>
</comment>
<dbReference type="SUPFAM" id="SSF56176">
    <property type="entry name" value="FAD-binding/transporter-associated domain-like"/>
    <property type="match status" value="1"/>
</dbReference>
<dbReference type="InterPro" id="IPR016169">
    <property type="entry name" value="FAD-bd_PCMH_sub2"/>
</dbReference>
<reference evidence="6 7" key="1">
    <citation type="submission" date="2020-08" db="EMBL/GenBank/DDBJ databases">
        <title>Genomic Encyclopedia of Type Strains, Phase IV (KMG-IV): sequencing the most valuable type-strain genomes for metagenomic binning, comparative biology and taxonomic classification.</title>
        <authorList>
            <person name="Goeker M."/>
        </authorList>
    </citation>
    <scope>NUCLEOTIDE SEQUENCE [LARGE SCALE GENOMIC DNA]</scope>
    <source>
        <strain evidence="6 7">DSM 101806</strain>
    </source>
</reference>
<organism evidence="6 7">
    <name type="scientific">Sphingomonas kyeonggiensis</name>
    <dbReference type="NCBI Taxonomy" id="1268553"/>
    <lineage>
        <taxon>Bacteria</taxon>
        <taxon>Pseudomonadati</taxon>
        <taxon>Pseudomonadota</taxon>
        <taxon>Alphaproteobacteria</taxon>
        <taxon>Sphingomonadales</taxon>
        <taxon>Sphingomonadaceae</taxon>
        <taxon>Sphingomonas</taxon>
    </lineage>
</organism>
<evidence type="ECO:0000256" key="2">
    <source>
        <dbReference type="ARBA" id="ARBA00008000"/>
    </source>
</evidence>
<dbReference type="SUPFAM" id="SSF55103">
    <property type="entry name" value="FAD-linked oxidases, C-terminal domain"/>
    <property type="match status" value="1"/>
</dbReference>
<dbReference type="Pfam" id="PF01565">
    <property type="entry name" value="FAD_binding_4"/>
    <property type="match status" value="1"/>
</dbReference>
<dbReference type="InterPro" id="IPR051264">
    <property type="entry name" value="FAD-oxidored/transferase_4"/>
</dbReference>
<dbReference type="PROSITE" id="PS51387">
    <property type="entry name" value="FAD_PCMH"/>
    <property type="match status" value="1"/>
</dbReference>
<feature type="domain" description="FAD-binding PCMH-type" evidence="5">
    <location>
        <begin position="39"/>
        <end position="220"/>
    </location>
</feature>
<dbReference type="GO" id="GO:0003824">
    <property type="term" value="F:catalytic activity"/>
    <property type="evidence" value="ECO:0007669"/>
    <property type="project" value="InterPro"/>
</dbReference>
<dbReference type="Gene3D" id="3.30.70.2190">
    <property type="match status" value="1"/>
</dbReference>
<evidence type="ECO:0000256" key="3">
    <source>
        <dbReference type="ARBA" id="ARBA00022630"/>
    </source>
</evidence>
<evidence type="ECO:0000259" key="5">
    <source>
        <dbReference type="PROSITE" id="PS51387"/>
    </source>
</evidence>
<accession>A0A7W6JNE8</accession>
<dbReference type="GO" id="GO:0022904">
    <property type="term" value="P:respiratory electron transport chain"/>
    <property type="evidence" value="ECO:0007669"/>
    <property type="project" value="TreeGrafter"/>
</dbReference>
<dbReference type="PANTHER" id="PTHR43716">
    <property type="entry name" value="D-2-HYDROXYGLUTARATE DEHYDROGENASE, MITOCHONDRIAL"/>
    <property type="match status" value="1"/>
</dbReference>
<keyword evidence="7" id="KW-1185">Reference proteome</keyword>
<dbReference type="Gene3D" id="1.10.45.10">
    <property type="entry name" value="Vanillyl-alcohol Oxidase, Chain A, domain 4"/>
    <property type="match status" value="1"/>
</dbReference>
<dbReference type="PANTHER" id="PTHR43716:SF2">
    <property type="entry name" value="BLL6224 PROTEIN"/>
    <property type="match status" value="1"/>
</dbReference>
<dbReference type="Proteomes" id="UP000557392">
    <property type="component" value="Unassembled WGS sequence"/>
</dbReference>
<keyword evidence="3" id="KW-0285">Flavoprotein</keyword>
<comment type="cofactor">
    <cofactor evidence="1">
        <name>FAD</name>
        <dbReference type="ChEBI" id="CHEBI:57692"/>
    </cofactor>
</comment>
<evidence type="ECO:0000313" key="7">
    <source>
        <dbReference type="Proteomes" id="UP000557392"/>
    </source>
</evidence>
<dbReference type="InterPro" id="IPR016167">
    <property type="entry name" value="FAD-bd_PCMH_sub1"/>
</dbReference>
<dbReference type="Gene3D" id="3.30.70.2740">
    <property type="match status" value="1"/>
</dbReference>
<dbReference type="Gene3D" id="3.30.465.10">
    <property type="match status" value="1"/>
</dbReference>
<dbReference type="InterPro" id="IPR006094">
    <property type="entry name" value="Oxid_FAD_bind_N"/>
</dbReference>
<dbReference type="FunFam" id="1.10.45.10:FF:000001">
    <property type="entry name" value="D-lactate dehydrogenase mitochondrial"/>
    <property type="match status" value="1"/>
</dbReference>
<protein>
    <submittedName>
        <fullName evidence="6">FAD/FMN-containing dehydrogenase</fullName>
    </submittedName>
</protein>
<dbReference type="AlphaFoldDB" id="A0A7W6JNE8"/>
<dbReference type="InterPro" id="IPR036318">
    <property type="entry name" value="FAD-bd_PCMH-like_sf"/>
</dbReference>
<gene>
    <name evidence="6" type="ORF">GGR46_000128</name>
</gene>